<accession>A0A2C5YH14</accession>
<feature type="region of interest" description="Disordered" evidence="1">
    <location>
        <begin position="15"/>
        <end position="45"/>
    </location>
</feature>
<feature type="region of interest" description="Disordered" evidence="1">
    <location>
        <begin position="140"/>
        <end position="162"/>
    </location>
</feature>
<feature type="compositionally biased region" description="Basic residues" evidence="1">
    <location>
        <begin position="75"/>
        <end position="86"/>
    </location>
</feature>
<organism evidence="2 3">
    <name type="scientific">Ophiocordyceps australis</name>
    <dbReference type="NCBI Taxonomy" id="1399860"/>
    <lineage>
        <taxon>Eukaryota</taxon>
        <taxon>Fungi</taxon>
        <taxon>Dikarya</taxon>
        <taxon>Ascomycota</taxon>
        <taxon>Pezizomycotina</taxon>
        <taxon>Sordariomycetes</taxon>
        <taxon>Hypocreomycetidae</taxon>
        <taxon>Hypocreales</taxon>
        <taxon>Ophiocordycipitaceae</taxon>
        <taxon>Ophiocordyceps</taxon>
    </lineage>
</organism>
<dbReference type="OrthoDB" id="5336565at2759"/>
<evidence type="ECO:0000313" key="3">
    <source>
        <dbReference type="Proteomes" id="UP000226192"/>
    </source>
</evidence>
<gene>
    <name evidence="2" type="ORF">CDD81_5902</name>
</gene>
<name>A0A2C5YH14_9HYPO</name>
<comment type="caution">
    <text evidence="2">The sequence shown here is derived from an EMBL/GenBank/DDBJ whole genome shotgun (WGS) entry which is preliminary data.</text>
</comment>
<sequence>MDSPDISRGQLAVAGLRKRRTAPLSNSQQQRAANHVHSSKKQRLGHPTVLPASFWDSLSVVPLTRNSLRELTRRHAKISRNLRKGRSRGEGRRPIASASNGSSPPVNELLNCRSSACHGRIEDFARHGGPDLRDVRGYRSLTQPSHNMGSSQFTLGSREGASQSLSSLQPTTFSIQYTNTSSPYDAAFQQHLIDNSILPLHYQYPDGQLVPEPENLADIRQYISKRRDSLSPPRFSELDFENFKREDTHAIKKTHVISKIFPFITGVNRHPHYRADNIAFNNLAHLGQIALVAARPDLYYGAHPEQLNLRIRQALGAYIIPSTEIEVPLAPNFFVQVKSPGGSFAAARRQLSYAMALGARGLESLRIYGEGFPDFKNAHTLGCIFSSGMLSMYASHHGPPSTPGAPPRVIITQVGTWALAGDFESFQKGVSAFRNGRDWAKQQGDGAIKAANERAAAGADAAPSAYYTPKLSFACQSSACKPLTTS</sequence>
<feature type="compositionally biased region" description="Polar residues" evidence="1">
    <location>
        <begin position="23"/>
        <end position="32"/>
    </location>
</feature>
<dbReference type="EMBL" id="NJET01000005">
    <property type="protein sequence ID" value="PHH66770.1"/>
    <property type="molecule type" value="Genomic_DNA"/>
</dbReference>
<evidence type="ECO:0000313" key="2">
    <source>
        <dbReference type="EMBL" id="PHH66770.1"/>
    </source>
</evidence>
<evidence type="ECO:0000256" key="1">
    <source>
        <dbReference type="SAM" id="MobiDB-lite"/>
    </source>
</evidence>
<dbReference type="AlphaFoldDB" id="A0A2C5YH14"/>
<protein>
    <submittedName>
        <fullName evidence="2">Uncharacterized protein</fullName>
    </submittedName>
</protein>
<proteinExistence type="predicted"/>
<feature type="region of interest" description="Disordered" evidence="1">
    <location>
        <begin position="75"/>
        <end position="107"/>
    </location>
</feature>
<dbReference type="Proteomes" id="UP000226192">
    <property type="component" value="Unassembled WGS sequence"/>
</dbReference>
<keyword evidence="3" id="KW-1185">Reference proteome</keyword>
<reference evidence="2 3" key="1">
    <citation type="submission" date="2017-06" db="EMBL/GenBank/DDBJ databases">
        <title>Ant-infecting Ophiocordyceps genomes reveal a high diversity of potential behavioral manipulation genes and a possible major role for enterotoxins.</title>
        <authorList>
            <person name="De Bekker C."/>
            <person name="Evans H.C."/>
            <person name="Brachmann A."/>
            <person name="Hughes D.P."/>
        </authorList>
    </citation>
    <scope>NUCLEOTIDE SEQUENCE [LARGE SCALE GENOMIC DNA]</scope>
    <source>
        <strain evidence="2 3">Map64</strain>
    </source>
</reference>
<dbReference type="STRING" id="1399860.A0A2C5YH14"/>